<evidence type="ECO:0000256" key="6">
    <source>
        <dbReference type="ARBA" id="ARBA00022692"/>
    </source>
</evidence>
<dbReference type="Proteomes" id="UP001162480">
    <property type="component" value="Chromosome 19"/>
</dbReference>
<keyword evidence="5 11" id="KW-0808">Transferase</keyword>
<accession>A0AA36BMC9</accession>
<organism evidence="14 15">
    <name type="scientific">Octopus vulgaris</name>
    <name type="common">Common octopus</name>
    <dbReference type="NCBI Taxonomy" id="6645"/>
    <lineage>
        <taxon>Eukaryota</taxon>
        <taxon>Metazoa</taxon>
        <taxon>Spiralia</taxon>
        <taxon>Lophotrochozoa</taxon>
        <taxon>Mollusca</taxon>
        <taxon>Cephalopoda</taxon>
        <taxon>Coleoidea</taxon>
        <taxon>Octopodiformes</taxon>
        <taxon>Octopoda</taxon>
        <taxon>Incirrata</taxon>
        <taxon>Octopodidae</taxon>
        <taxon>Octopus</taxon>
    </lineage>
</organism>
<evidence type="ECO:0000256" key="10">
    <source>
        <dbReference type="ARBA" id="ARBA00023180"/>
    </source>
</evidence>
<keyword evidence="10 11" id="KW-0325">Glycoprotein</keyword>
<dbReference type="PANTHER" id="PTHR19300:SF57">
    <property type="entry name" value="BETA-1,4-N-ACETYLGALACTOSAMINYLTRANSFERASE"/>
    <property type="match status" value="1"/>
</dbReference>
<dbReference type="EC" id="2.4.1.-" evidence="11"/>
<evidence type="ECO:0000256" key="7">
    <source>
        <dbReference type="ARBA" id="ARBA00022968"/>
    </source>
</evidence>
<dbReference type="CDD" id="cd00899">
    <property type="entry name" value="b4GalT"/>
    <property type="match status" value="1"/>
</dbReference>
<evidence type="ECO:0000256" key="4">
    <source>
        <dbReference type="ARBA" id="ARBA00022676"/>
    </source>
</evidence>
<evidence type="ECO:0000256" key="3">
    <source>
        <dbReference type="ARBA" id="ARBA00005735"/>
    </source>
</evidence>
<dbReference type="PANTHER" id="PTHR19300">
    <property type="entry name" value="BETA-1,4-GALACTOSYLTRANSFERASE"/>
    <property type="match status" value="1"/>
</dbReference>
<dbReference type="InterPro" id="IPR029044">
    <property type="entry name" value="Nucleotide-diphossugar_trans"/>
</dbReference>
<evidence type="ECO:0000313" key="15">
    <source>
        <dbReference type="Proteomes" id="UP001162480"/>
    </source>
</evidence>
<dbReference type="GO" id="GO:0033842">
    <property type="term" value="F:N-acetyl-beta-glucosaminyl-derivative 4-beta-N-acetylgalactosaminyltransferase activity"/>
    <property type="evidence" value="ECO:0007669"/>
    <property type="project" value="TreeGrafter"/>
</dbReference>
<evidence type="ECO:0000256" key="8">
    <source>
        <dbReference type="ARBA" id="ARBA00022989"/>
    </source>
</evidence>
<dbReference type="InterPro" id="IPR027791">
    <property type="entry name" value="Galactosyl_T_C"/>
</dbReference>
<keyword evidence="9 11" id="KW-0472">Membrane</keyword>
<reference evidence="14" key="1">
    <citation type="submission" date="2023-08" db="EMBL/GenBank/DDBJ databases">
        <authorList>
            <person name="Alioto T."/>
            <person name="Alioto T."/>
            <person name="Gomez Garrido J."/>
        </authorList>
    </citation>
    <scope>NUCLEOTIDE SEQUENCE</scope>
</reference>
<dbReference type="Pfam" id="PF13733">
    <property type="entry name" value="Glyco_transf_7N"/>
    <property type="match status" value="1"/>
</dbReference>
<evidence type="ECO:0000256" key="9">
    <source>
        <dbReference type="ARBA" id="ARBA00023136"/>
    </source>
</evidence>
<gene>
    <name evidence="14" type="ORF">OCTVUL_1B012160</name>
</gene>
<comment type="function">
    <text evidence="11">Catalyses the transfer of galactose onto proteins or lipids.</text>
</comment>
<keyword evidence="15" id="KW-1185">Reference proteome</keyword>
<feature type="domain" description="Galactosyltransferase N-terminal" evidence="13">
    <location>
        <begin position="50"/>
        <end position="181"/>
    </location>
</feature>
<dbReference type="InterPro" id="IPR027995">
    <property type="entry name" value="Galactosyl_T_N"/>
</dbReference>
<dbReference type="SUPFAM" id="SSF53448">
    <property type="entry name" value="Nucleotide-diphospho-sugar transferases"/>
    <property type="match status" value="1"/>
</dbReference>
<evidence type="ECO:0000259" key="13">
    <source>
        <dbReference type="Pfam" id="PF13733"/>
    </source>
</evidence>
<dbReference type="InterPro" id="IPR003859">
    <property type="entry name" value="Galactosyl_T"/>
</dbReference>
<dbReference type="GO" id="GO:0008378">
    <property type="term" value="F:galactosyltransferase activity"/>
    <property type="evidence" value="ECO:0007669"/>
    <property type="project" value="TreeGrafter"/>
</dbReference>
<dbReference type="AlphaFoldDB" id="A0AA36BMC9"/>
<evidence type="ECO:0000313" key="14">
    <source>
        <dbReference type="EMBL" id="CAI9737035.1"/>
    </source>
</evidence>
<dbReference type="GO" id="GO:0005794">
    <property type="term" value="C:Golgi apparatus"/>
    <property type="evidence" value="ECO:0007669"/>
    <property type="project" value="TreeGrafter"/>
</dbReference>
<dbReference type="Gene3D" id="3.90.550.10">
    <property type="entry name" value="Spore Coat Polysaccharide Biosynthesis Protein SpsA, Chain A"/>
    <property type="match status" value="1"/>
</dbReference>
<dbReference type="GO" id="GO:0006688">
    <property type="term" value="P:glycosphingolipid biosynthetic process"/>
    <property type="evidence" value="ECO:0007669"/>
    <property type="project" value="TreeGrafter"/>
</dbReference>
<name>A0AA36BMC9_OCTVU</name>
<feature type="domain" description="Galactosyltransferase C-terminal" evidence="12">
    <location>
        <begin position="185"/>
        <end position="261"/>
    </location>
</feature>
<evidence type="ECO:0000256" key="1">
    <source>
        <dbReference type="ARBA" id="ARBA00004606"/>
    </source>
</evidence>
<sequence>MLARLQRASILLLVIVVFVICYQSIMVGNPIISYYLGTNNTQLRLNLSACLKNSRKLVGLQPIKKEILSWSQLNKIHSNVLLGGHYKPNCLTKESVAIIIPYRDRQFHLKVFLNNIHSILQRQLIEYGIYIIEQSDSLAFNRGMLMNVGFAESLKLYNYSCFIFHDIDLIPENDKNIYDCEETPRHMSVAVDKMKYKLPYNTLFGGVVAMKKEEFQKVNGFSNRYFGWGGEDDDLYNRIALQSYNIHRHSLLVARYTMLKHIPGVPNKNRYKLLRNRNFNKDGLSNLKYDLHVFEMPYSTHIRYMDYLCNVLCDYFRVAFDLVIINFCRLDGIFMDSQIKISLLNLVNLTAMLPSPSS</sequence>
<comment type="pathway">
    <text evidence="2 11">Protein modification; protein glycosylation.</text>
</comment>
<comment type="subcellular location">
    <subcellularLocation>
        <location evidence="1">Membrane</location>
        <topology evidence="1">Single-pass type II membrane protein</topology>
    </subcellularLocation>
</comment>
<keyword evidence="8 11" id="KW-1133">Transmembrane helix</keyword>
<evidence type="ECO:0000256" key="5">
    <source>
        <dbReference type="ARBA" id="ARBA00022679"/>
    </source>
</evidence>
<dbReference type="EMBL" id="OX597832">
    <property type="protein sequence ID" value="CAI9737035.1"/>
    <property type="molecule type" value="Genomic_DNA"/>
</dbReference>
<keyword evidence="7 11" id="KW-0735">Signal-anchor</keyword>
<dbReference type="GO" id="GO:0005975">
    <property type="term" value="P:carbohydrate metabolic process"/>
    <property type="evidence" value="ECO:0007669"/>
    <property type="project" value="InterPro"/>
</dbReference>
<evidence type="ECO:0000256" key="2">
    <source>
        <dbReference type="ARBA" id="ARBA00004922"/>
    </source>
</evidence>
<evidence type="ECO:0000259" key="12">
    <source>
        <dbReference type="Pfam" id="PF02709"/>
    </source>
</evidence>
<keyword evidence="6 11" id="KW-0812">Transmembrane</keyword>
<keyword evidence="4 11" id="KW-0328">Glycosyltransferase</keyword>
<dbReference type="PRINTS" id="PR02050">
    <property type="entry name" value="B14GALTRFASE"/>
</dbReference>
<dbReference type="GO" id="GO:0016020">
    <property type="term" value="C:membrane"/>
    <property type="evidence" value="ECO:0007669"/>
    <property type="project" value="UniProtKB-SubCell"/>
</dbReference>
<proteinExistence type="inferred from homology"/>
<comment type="similarity">
    <text evidence="3 11">Belongs to the glycosyltransferase 7 family.</text>
</comment>
<feature type="transmembrane region" description="Helical" evidence="11">
    <location>
        <begin position="12"/>
        <end position="36"/>
    </location>
</feature>
<dbReference type="Pfam" id="PF02709">
    <property type="entry name" value="Glyco_transf_7C"/>
    <property type="match status" value="1"/>
</dbReference>
<protein>
    <recommendedName>
        <fullName evidence="11">Beta-1,4-galactosyltransferase</fullName>
        <ecNumber evidence="11">2.4.1.-</ecNumber>
    </recommendedName>
</protein>
<evidence type="ECO:0000256" key="11">
    <source>
        <dbReference type="RuleBase" id="RU368121"/>
    </source>
</evidence>